<dbReference type="Pfam" id="PF02720">
    <property type="entry name" value="DUF222"/>
    <property type="match status" value="1"/>
</dbReference>
<evidence type="ECO:0000259" key="2">
    <source>
        <dbReference type="Pfam" id="PF02720"/>
    </source>
</evidence>
<evidence type="ECO:0000256" key="1">
    <source>
        <dbReference type="SAM" id="MobiDB-lite"/>
    </source>
</evidence>
<comment type="caution">
    <text evidence="3">The sequence shown here is derived from an EMBL/GenBank/DDBJ whole genome shotgun (WGS) entry which is preliminary data.</text>
</comment>
<proteinExistence type="predicted"/>
<feature type="region of interest" description="Disordered" evidence="1">
    <location>
        <begin position="509"/>
        <end position="532"/>
    </location>
</feature>
<organism evidence="3 4">
    <name type="scientific">Gordonia liuliyuniae</name>
    <dbReference type="NCBI Taxonomy" id="2911517"/>
    <lineage>
        <taxon>Bacteria</taxon>
        <taxon>Bacillati</taxon>
        <taxon>Actinomycetota</taxon>
        <taxon>Actinomycetes</taxon>
        <taxon>Mycobacteriales</taxon>
        <taxon>Gordoniaceae</taxon>
        <taxon>Gordonia</taxon>
    </lineage>
</organism>
<accession>A0ABS9IRK7</accession>
<name>A0ABS9IRK7_9ACTN</name>
<feature type="domain" description="DUF222" evidence="2">
    <location>
        <begin position="91"/>
        <end position="346"/>
    </location>
</feature>
<dbReference type="Proteomes" id="UP001200110">
    <property type="component" value="Unassembled WGS sequence"/>
</dbReference>
<evidence type="ECO:0000313" key="3">
    <source>
        <dbReference type="EMBL" id="MCF8588195.1"/>
    </source>
</evidence>
<dbReference type="RefSeq" id="WP_236997417.1">
    <property type="nucleotide sequence ID" value="NZ_JAKKOR010000005.1"/>
</dbReference>
<dbReference type="EMBL" id="JAKKOR010000005">
    <property type="protein sequence ID" value="MCF8588195.1"/>
    <property type="molecule type" value="Genomic_DNA"/>
</dbReference>
<keyword evidence="4" id="KW-1185">Reference proteome</keyword>
<dbReference type="InterPro" id="IPR003870">
    <property type="entry name" value="DUF222"/>
</dbReference>
<gene>
    <name evidence="3" type="ORF">L5G33_06885</name>
</gene>
<evidence type="ECO:0000313" key="4">
    <source>
        <dbReference type="Proteomes" id="UP001200110"/>
    </source>
</evidence>
<reference evidence="3 4" key="1">
    <citation type="submission" date="2022-01" db="EMBL/GenBank/DDBJ databases">
        <authorList>
            <person name="Huang Y."/>
        </authorList>
    </citation>
    <scope>NUCLEOTIDE SEQUENCE [LARGE SCALE GENOMIC DNA]</scope>
    <source>
        <strain evidence="3 4">HY366</strain>
    </source>
</reference>
<sequence>MTTTMTGPASVAGSSVEVTDDAIIIRVPRPEGEAGSRDERAALAAFAARADGFAGLIRWYQFEAVNRLRRMTVAAADEVSADGQAADVFTRVYDPICQTATLYAQAAGARQHTAERFVENAERCIDEAPMLGRLMRDGVLTPYFFDGVLAQVALVDDVDVLAAIDAEAALRLQEAGKLSRAIVESIVAAVVAEFDPDAARRTRAAARASKRVAVNPVNEALSEFVVTADAADVAVSKKVVDAIISGVCSNDPRTKNERRSDAAIARINGTPFVCECGRDDCAAELDEQSVAARCKRVVLHVVVRGETLSGQSDLPAYLDGFGPISAPHARELAQRSDAVVRDLDLGDLLGGMAQAGNPYRPTAAADAAIRALHGQCSWVGCDRPAYESDLDHVVEFDHSDPCAGGPTCACNLAPKCEFHHGLKTHVPGWVDELIVDANGVFWVEITSPDGMTTRSRAMNSWLLPELGLIPCTHGPIVESPTIEFGAGPDRPYSRTRAKHRYRMRVRAANRRAREAEQARVAASAHDWGEPPF</sequence>
<protein>
    <submittedName>
        <fullName evidence="3">13E12 repeat family protein</fullName>
    </submittedName>
</protein>